<dbReference type="Proteomes" id="UP000740926">
    <property type="component" value="Unassembled WGS sequence"/>
</dbReference>
<evidence type="ECO:0000313" key="1">
    <source>
        <dbReference type="EMBL" id="KAG1570987.1"/>
    </source>
</evidence>
<comment type="caution">
    <text evidence="1">The sequence shown here is derived from an EMBL/GenBank/DDBJ whole genome shotgun (WGS) entry which is preliminary data.</text>
</comment>
<proteinExistence type="predicted"/>
<keyword evidence="2" id="KW-1185">Reference proteome</keyword>
<accession>A0A9P6Z6E1</accession>
<reference evidence="1 2" key="1">
    <citation type="journal article" date="2020" name="Microb. Genom.">
        <title>Genetic diversity of clinical and environmental Mucorales isolates obtained from an investigation of mucormycosis cases among solid organ transplant recipients.</title>
        <authorList>
            <person name="Nguyen M.H."/>
            <person name="Kaul D."/>
            <person name="Muto C."/>
            <person name="Cheng S.J."/>
            <person name="Richter R.A."/>
            <person name="Bruno V.M."/>
            <person name="Liu G."/>
            <person name="Beyhan S."/>
            <person name="Sundermann A.J."/>
            <person name="Mounaud S."/>
            <person name="Pasculle A.W."/>
            <person name="Nierman W.C."/>
            <person name="Driscoll E."/>
            <person name="Cumbie R."/>
            <person name="Clancy C.J."/>
            <person name="Dupont C.L."/>
        </authorList>
    </citation>
    <scope>NUCLEOTIDE SEQUENCE [LARGE SCALE GENOMIC DNA]</scope>
    <source>
        <strain evidence="1 2">GL24</strain>
    </source>
</reference>
<name>A0A9P6Z6E1_9FUNG</name>
<protein>
    <submittedName>
        <fullName evidence="1">Uncharacterized protein</fullName>
    </submittedName>
</protein>
<sequence>MISTVKFYHYLPSGEFACNEEPGYQTKQDGTATNSLYQMEGISDDSSSEDEDDHFNTAVAVEKIDLKVTPLPNMIWTLTQYKPKYVAQFISLLQNKSFKDSKAAYKFNDQWKKMEEPSYLVTNQFPKLSVNK</sequence>
<dbReference type="EMBL" id="JAANIU010000635">
    <property type="protein sequence ID" value="KAG1570987.1"/>
    <property type="molecule type" value="Genomic_DNA"/>
</dbReference>
<gene>
    <name evidence="1" type="ORF">G6F50_005009</name>
</gene>
<organism evidence="1 2">
    <name type="scientific">Rhizopus delemar</name>
    <dbReference type="NCBI Taxonomy" id="936053"/>
    <lineage>
        <taxon>Eukaryota</taxon>
        <taxon>Fungi</taxon>
        <taxon>Fungi incertae sedis</taxon>
        <taxon>Mucoromycota</taxon>
        <taxon>Mucoromycotina</taxon>
        <taxon>Mucoromycetes</taxon>
        <taxon>Mucorales</taxon>
        <taxon>Mucorineae</taxon>
        <taxon>Rhizopodaceae</taxon>
        <taxon>Rhizopus</taxon>
    </lineage>
</organism>
<dbReference type="AlphaFoldDB" id="A0A9P6Z6E1"/>
<evidence type="ECO:0000313" key="2">
    <source>
        <dbReference type="Proteomes" id="UP000740926"/>
    </source>
</evidence>